<dbReference type="InterPro" id="IPR014017">
    <property type="entry name" value="DNA_helicase_UvrD-like_C"/>
</dbReference>
<dbReference type="EC" id="5.6.2.4" evidence="9"/>
<keyword evidence="5 11" id="KW-0067">ATP-binding</keyword>
<evidence type="ECO:0000313" key="14">
    <source>
        <dbReference type="EMBL" id="TRX99310.1"/>
    </source>
</evidence>
<dbReference type="CDD" id="cd18807">
    <property type="entry name" value="SF1_C_UvrD"/>
    <property type="match status" value="1"/>
</dbReference>
<dbReference type="PROSITE" id="PS51198">
    <property type="entry name" value="UVRD_HELICASE_ATP_BIND"/>
    <property type="match status" value="1"/>
</dbReference>
<evidence type="ECO:0000256" key="1">
    <source>
        <dbReference type="ARBA" id="ARBA00009922"/>
    </source>
</evidence>
<proteinExistence type="inferred from homology"/>
<feature type="domain" description="UvrD-like helicase ATP-binding" evidence="12">
    <location>
        <begin position="8"/>
        <end position="284"/>
    </location>
</feature>
<dbReference type="Pfam" id="PF13361">
    <property type="entry name" value="UvrD_C"/>
    <property type="match status" value="1"/>
</dbReference>
<evidence type="ECO:0000259" key="13">
    <source>
        <dbReference type="PROSITE" id="PS51217"/>
    </source>
</evidence>
<dbReference type="GO" id="GO:0005524">
    <property type="term" value="F:ATP binding"/>
    <property type="evidence" value="ECO:0007669"/>
    <property type="project" value="UniProtKB-UniRule"/>
</dbReference>
<evidence type="ECO:0000256" key="10">
    <source>
        <dbReference type="ARBA" id="ARBA00048988"/>
    </source>
</evidence>
<evidence type="ECO:0000313" key="15">
    <source>
        <dbReference type="Proteomes" id="UP000315938"/>
    </source>
</evidence>
<dbReference type="Gene3D" id="1.10.10.160">
    <property type="match status" value="1"/>
</dbReference>
<keyword evidence="6" id="KW-0238">DNA-binding</keyword>
<dbReference type="GO" id="GO:0033202">
    <property type="term" value="C:DNA helicase complex"/>
    <property type="evidence" value="ECO:0007669"/>
    <property type="project" value="TreeGrafter"/>
</dbReference>
<dbReference type="PROSITE" id="PS51217">
    <property type="entry name" value="UVRD_HELICASE_CTER"/>
    <property type="match status" value="1"/>
</dbReference>
<dbReference type="OMA" id="DYPDATT"/>
<keyword evidence="4 11" id="KW-0347">Helicase</keyword>
<comment type="catalytic activity">
    <reaction evidence="8">
        <text>Couples ATP hydrolysis with the unwinding of duplex DNA by translocating in the 3'-5' direction.</text>
        <dbReference type="EC" id="5.6.2.4"/>
    </reaction>
</comment>
<dbReference type="GO" id="GO:0000725">
    <property type="term" value="P:recombinational repair"/>
    <property type="evidence" value="ECO:0007669"/>
    <property type="project" value="TreeGrafter"/>
</dbReference>
<dbReference type="Pfam" id="PF00580">
    <property type="entry name" value="UvrD-helicase"/>
    <property type="match status" value="1"/>
</dbReference>
<dbReference type="PANTHER" id="PTHR11070">
    <property type="entry name" value="UVRD / RECB / PCRA DNA HELICASE FAMILY MEMBER"/>
    <property type="match status" value="1"/>
</dbReference>
<evidence type="ECO:0000256" key="6">
    <source>
        <dbReference type="ARBA" id="ARBA00023125"/>
    </source>
</evidence>
<dbReference type="InterPro" id="IPR000212">
    <property type="entry name" value="DNA_helicase_UvrD/REP"/>
</dbReference>
<evidence type="ECO:0000256" key="5">
    <source>
        <dbReference type="ARBA" id="ARBA00022840"/>
    </source>
</evidence>
<accession>A0A553IGI4</accession>
<sequence length="703" mass="81502">MKMTNWLEQLNPQQKKAATHISGPLFVVAGAGTGKTRTLTTRIAYLIEELGVAPDSILAVTFTNKAAREMKERIVEMAGPYATNTWIYTFHAFGVKVLRRDIEHLKMGYTVNFNIIDEDDAKAMVRKIIKDLNLDTKSYKANAIRHKISLFKHLNIDYFDNANERLVLEKYTHELITNNLLDFDDLQILTYKLFDEHQHILEYYQNKFNFILVDEFQDTDHLQYKMMKLLAGKQKNLFVVGDPDQSIYAFRGANYDNAKFFLNDFKNEDGSKAEIVLDLNYRSTKEILKFANKLITSNKNRPFSKSLETDLGNGLKPFIWSAQSDLNEAQMIANEIETLIKDGGYKYSDIAILYRNNALSRSFEDVFMKYNIPYVLYGGISFYQRKEIKDILAYIRLVVDPNLDFYLMRIINTPRRAIGPTTLNKLQSYAKEHNMSMFDAIDSFDISGKTKQSLLEFKTLILEMKFDFQNFTELGKVVDYVAYKTGYNQMLETDKDEYSEERIEYIKELKNPFVQAEAYYEGTFLEKLMQLLDQIALYSDLDRNKVSDAVVLSTFHQVKGLEFKVVFMTVMEEQIFPSSQSFMDLNELEEERRIAYVGVTRAKERLYLTRSEKRLLYGALIYPRPSRFLKEMMPEQEVFTKKGNYTPQQSTSSNYLKPGDSVTHQVFGKGIVVSVDKDIATIAFSMPHGIKQLLESHPSIKKN</sequence>
<dbReference type="PANTHER" id="PTHR11070:SF2">
    <property type="entry name" value="ATP-DEPENDENT DNA HELICASE SRS2"/>
    <property type="match status" value="1"/>
</dbReference>
<keyword evidence="7" id="KW-0413">Isomerase</keyword>
<evidence type="ECO:0000259" key="12">
    <source>
        <dbReference type="PROSITE" id="PS51198"/>
    </source>
</evidence>
<dbReference type="GeneID" id="41339481"/>
<dbReference type="Gene3D" id="1.10.486.10">
    <property type="entry name" value="PCRA, domain 4"/>
    <property type="match status" value="1"/>
</dbReference>
<evidence type="ECO:0000256" key="7">
    <source>
        <dbReference type="ARBA" id="ARBA00023235"/>
    </source>
</evidence>
<name>A0A553IGI4_ACHLA</name>
<dbReference type="InterPro" id="IPR014016">
    <property type="entry name" value="UvrD-like_ATP-bd"/>
</dbReference>
<evidence type="ECO:0000256" key="11">
    <source>
        <dbReference type="PROSITE-ProRule" id="PRU00560"/>
    </source>
</evidence>
<dbReference type="GO" id="GO:0043138">
    <property type="term" value="F:3'-5' DNA helicase activity"/>
    <property type="evidence" value="ECO:0007669"/>
    <property type="project" value="UniProtKB-EC"/>
</dbReference>
<dbReference type="InterPro" id="IPR027417">
    <property type="entry name" value="P-loop_NTPase"/>
</dbReference>
<evidence type="ECO:0000256" key="3">
    <source>
        <dbReference type="ARBA" id="ARBA00022801"/>
    </source>
</evidence>
<dbReference type="InterPro" id="IPR013986">
    <property type="entry name" value="DExx_box_DNA_helicase_dom_sf"/>
</dbReference>
<evidence type="ECO:0000256" key="4">
    <source>
        <dbReference type="ARBA" id="ARBA00022806"/>
    </source>
</evidence>
<dbReference type="Proteomes" id="UP000315938">
    <property type="component" value="Unassembled WGS sequence"/>
</dbReference>
<organism evidence="14 15">
    <name type="scientific">Acholeplasma laidlawii</name>
    <dbReference type="NCBI Taxonomy" id="2148"/>
    <lineage>
        <taxon>Bacteria</taxon>
        <taxon>Bacillati</taxon>
        <taxon>Mycoplasmatota</taxon>
        <taxon>Mollicutes</taxon>
        <taxon>Acholeplasmatales</taxon>
        <taxon>Acholeplasmataceae</taxon>
        <taxon>Acholeplasma</taxon>
    </lineage>
</organism>
<evidence type="ECO:0000256" key="9">
    <source>
        <dbReference type="ARBA" id="ARBA00034808"/>
    </source>
</evidence>
<dbReference type="RefSeq" id="WP_012243274.1">
    <property type="nucleotide sequence ID" value="NZ_JACAOE010000002.1"/>
</dbReference>
<dbReference type="AlphaFoldDB" id="A0A553IGI4"/>
<comment type="similarity">
    <text evidence="1">Belongs to the helicase family. UvrD subfamily.</text>
</comment>
<feature type="binding site" evidence="11">
    <location>
        <begin position="29"/>
        <end position="36"/>
    </location>
    <ligand>
        <name>ATP</name>
        <dbReference type="ChEBI" id="CHEBI:30616"/>
    </ligand>
</feature>
<dbReference type="EMBL" id="VKID01000002">
    <property type="protein sequence ID" value="TRX99310.1"/>
    <property type="molecule type" value="Genomic_DNA"/>
</dbReference>
<comment type="caution">
    <text evidence="14">The sequence shown here is derived from an EMBL/GenBank/DDBJ whole genome shotgun (WGS) entry which is preliminary data.</text>
</comment>
<keyword evidence="2 11" id="KW-0547">Nucleotide-binding</keyword>
<evidence type="ECO:0000256" key="8">
    <source>
        <dbReference type="ARBA" id="ARBA00034617"/>
    </source>
</evidence>
<feature type="domain" description="UvrD-like helicase C-terminal" evidence="13">
    <location>
        <begin position="285"/>
        <end position="560"/>
    </location>
</feature>
<gene>
    <name evidence="14" type="ORF">FNV44_06305</name>
</gene>
<dbReference type="GO" id="GO:0016887">
    <property type="term" value="F:ATP hydrolysis activity"/>
    <property type="evidence" value="ECO:0007669"/>
    <property type="project" value="RHEA"/>
</dbReference>
<dbReference type="CDD" id="cd17932">
    <property type="entry name" value="DEXQc_UvrD"/>
    <property type="match status" value="1"/>
</dbReference>
<dbReference type="GO" id="GO:0003677">
    <property type="term" value="F:DNA binding"/>
    <property type="evidence" value="ECO:0007669"/>
    <property type="project" value="UniProtKB-KW"/>
</dbReference>
<dbReference type="SUPFAM" id="SSF52540">
    <property type="entry name" value="P-loop containing nucleoside triphosphate hydrolases"/>
    <property type="match status" value="1"/>
</dbReference>
<reference evidence="14 15" key="1">
    <citation type="submission" date="2019-07" db="EMBL/GenBank/DDBJ databases">
        <title>Genome sequence of Acholeplasma laidlawii strain with increased resistance to erythromycin.</title>
        <authorList>
            <person name="Medvedeva E.S."/>
            <person name="Baranova N.B."/>
            <person name="Siniagina M.N."/>
            <person name="Mouzykantov A."/>
            <person name="Chernova O.A."/>
            <person name="Chernov V.M."/>
        </authorList>
    </citation>
    <scope>NUCLEOTIDE SEQUENCE [LARGE SCALE GENOMIC DNA]</scope>
    <source>
        <strain evidence="14 15">PG8REry</strain>
    </source>
</reference>
<protein>
    <recommendedName>
        <fullName evidence="9">DNA 3'-5' helicase</fullName>
        <ecNumber evidence="9">5.6.2.4</ecNumber>
    </recommendedName>
</protein>
<comment type="catalytic activity">
    <reaction evidence="10">
        <text>ATP + H2O = ADP + phosphate + H(+)</text>
        <dbReference type="Rhea" id="RHEA:13065"/>
        <dbReference type="ChEBI" id="CHEBI:15377"/>
        <dbReference type="ChEBI" id="CHEBI:15378"/>
        <dbReference type="ChEBI" id="CHEBI:30616"/>
        <dbReference type="ChEBI" id="CHEBI:43474"/>
        <dbReference type="ChEBI" id="CHEBI:456216"/>
        <dbReference type="EC" id="5.6.2.4"/>
    </reaction>
</comment>
<dbReference type="GO" id="GO:0005829">
    <property type="term" value="C:cytosol"/>
    <property type="evidence" value="ECO:0007669"/>
    <property type="project" value="TreeGrafter"/>
</dbReference>
<keyword evidence="3 11" id="KW-0378">Hydrolase</keyword>
<evidence type="ECO:0000256" key="2">
    <source>
        <dbReference type="ARBA" id="ARBA00022741"/>
    </source>
</evidence>
<dbReference type="Gene3D" id="3.40.50.300">
    <property type="entry name" value="P-loop containing nucleotide triphosphate hydrolases"/>
    <property type="match status" value="2"/>
</dbReference>